<feature type="transmembrane region" description="Helical" evidence="7">
    <location>
        <begin position="261"/>
        <end position="281"/>
    </location>
</feature>
<dbReference type="InterPro" id="IPR011701">
    <property type="entry name" value="MFS"/>
</dbReference>
<evidence type="ECO:0000259" key="8">
    <source>
        <dbReference type="PROSITE" id="PS50850"/>
    </source>
</evidence>
<evidence type="ECO:0000256" key="5">
    <source>
        <dbReference type="ARBA" id="ARBA00022989"/>
    </source>
</evidence>
<feature type="transmembrane region" description="Helical" evidence="7">
    <location>
        <begin position="99"/>
        <end position="125"/>
    </location>
</feature>
<feature type="transmembrane region" description="Helical" evidence="7">
    <location>
        <begin position="351"/>
        <end position="372"/>
    </location>
</feature>
<dbReference type="PANTHER" id="PTHR23517">
    <property type="entry name" value="RESISTANCE PROTEIN MDTM, PUTATIVE-RELATED-RELATED"/>
    <property type="match status" value="1"/>
</dbReference>
<dbReference type="GO" id="GO:0022857">
    <property type="term" value="F:transmembrane transporter activity"/>
    <property type="evidence" value="ECO:0007669"/>
    <property type="project" value="InterPro"/>
</dbReference>
<organism evidence="9 10">
    <name type="scientific">Ureibacillus acetophenoni</name>
    <dbReference type="NCBI Taxonomy" id="614649"/>
    <lineage>
        <taxon>Bacteria</taxon>
        <taxon>Bacillati</taxon>
        <taxon>Bacillota</taxon>
        <taxon>Bacilli</taxon>
        <taxon>Bacillales</taxon>
        <taxon>Caryophanaceae</taxon>
        <taxon>Ureibacillus</taxon>
    </lineage>
</organism>
<proteinExistence type="predicted"/>
<feature type="domain" description="Major facilitator superfamily (MFS) profile" evidence="8">
    <location>
        <begin position="1"/>
        <end position="403"/>
    </location>
</feature>
<dbReference type="PROSITE" id="PS50850">
    <property type="entry name" value="MFS"/>
    <property type="match status" value="1"/>
</dbReference>
<feature type="transmembrane region" description="Helical" evidence="7">
    <location>
        <begin position="75"/>
        <end position="93"/>
    </location>
</feature>
<evidence type="ECO:0000256" key="3">
    <source>
        <dbReference type="ARBA" id="ARBA00022475"/>
    </source>
</evidence>
<dbReference type="EMBL" id="OBQC01000017">
    <property type="protein sequence ID" value="SOC43731.1"/>
    <property type="molecule type" value="Genomic_DNA"/>
</dbReference>
<keyword evidence="3" id="KW-1003">Cell membrane</keyword>
<dbReference type="SUPFAM" id="SSF103473">
    <property type="entry name" value="MFS general substrate transporter"/>
    <property type="match status" value="1"/>
</dbReference>
<evidence type="ECO:0000256" key="7">
    <source>
        <dbReference type="SAM" id="Phobius"/>
    </source>
</evidence>
<dbReference type="RefSeq" id="WP_097150871.1">
    <property type="nucleotide sequence ID" value="NZ_OBQC01000017.1"/>
</dbReference>
<keyword evidence="5 7" id="KW-1133">Transmembrane helix</keyword>
<reference evidence="10" key="1">
    <citation type="submission" date="2017-08" db="EMBL/GenBank/DDBJ databases">
        <authorList>
            <person name="Varghese N."/>
            <person name="Submissions S."/>
        </authorList>
    </citation>
    <scope>NUCLEOTIDE SEQUENCE [LARGE SCALE GENOMIC DNA]</scope>
    <source>
        <strain evidence="10">JC23</strain>
    </source>
</reference>
<evidence type="ECO:0000256" key="2">
    <source>
        <dbReference type="ARBA" id="ARBA00022448"/>
    </source>
</evidence>
<sequence length="403" mass="44844">MKILFTFNKTIQIRMILNFISITGSAMVMPYAVVYFTNKIGAALTTITILVIGILSLLGYLIGGRFTDRIGRKKVILVSEVVSGICFLIISYFDSFDYFYALPIIIAFMIMYIFESAANPAYSALIIDASDEKNRSVIYTCFMWISNIAFAVGSVLGGFYFEKYSAVLFFIVGVSSILSAICTYYFIVDMYVNKIATKTSKENSIINKAPFSISATFASRIFLFLCVGILLLNLLSEQFPNYLSIRVVSNYPIGNISGFNMIGYLHLVDTLITVFAVGVILKVTTKLSEKGKLMIGLALFSLGYICLSYFIQPYFLLLGMILISIGRLIYYPTLQSITAKVIPEEMRGSHLSILGLLSAMGGMLSSLFILGMEYISESSITIIFICIGICIILNYYSAYKFIN</sequence>
<dbReference type="OrthoDB" id="9793283at2"/>
<gene>
    <name evidence="9" type="ORF">SAMN05877842_11728</name>
</gene>
<keyword evidence="10" id="KW-1185">Reference proteome</keyword>
<dbReference type="InterPro" id="IPR020846">
    <property type="entry name" value="MFS_dom"/>
</dbReference>
<dbReference type="PANTHER" id="PTHR23517:SF3">
    <property type="entry name" value="INTEGRAL MEMBRANE TRANSPORT PROTEIN"/>
    <property type="match status" value="1"/>
</dbReference>
<feature type="transmembrane region" description="Helical" evidence="7">
    <location>
        <begin position="293"/>
        <end position="311"/>
    </location>
</feature>
<accession>A0A285UU23</accession>
<dbReference type="Gene3D" id="1.20.1250.20">
    <property type="entry name" value="MFS general substrate transporter like domains"/>
    <property type="match status" value="1"/>
</dbReference>
<evidence type="ECO:0000313" key="9">
    <source>
        <dbReference type="EMBL" id="SOC43731.1"/>
    </source>
</evidence>
<dbReference type="InterPro" id="IPR036259">
    <property type="entry name" value="MFS_trans_sf"/>
</dbReference>
<dbReference type="InterPro" id="IPR050171">
    <property type="entry name" value="MFS_Transporters"/>
</dbReference>
<feature type="transmembrane region" description="Helical" evidence="7">
    <location>
        <begin position="137"/>
        <end position="161"/>
    </location>
</feature>
<feature type="transmembrane region" description="Helical" evidence="7">
    <location>
        <begin position="378"/>
        <end position="396"/>
    </location>
</feature>
<keyword evidence="2" id="KW-0813">Transport</keyword>
<evidence type="ECO:0000256" key="4">
    <source>
        <dbReference type="ARBA" id="ARBA00022692"/>
    </source>
</evidence>
<feature type="transmembrane region" description="Helical" evidence="7">
    <location>
        <begin position="317"/>
        <end position="339"/>
    </location>
</feature>
<keyword evidence="4 7" id="KW-0812">Transmembrane</keyword>
<feature type="transmembrane region" description="Helical" evidence="7">
    <location>
        <begin position="167"/>
        <end position="188"/>
    </location>
</feature>
<dbReference type="Pfam" id="PF07690">
    <property type="entry name" value="MFS_1"/>
    <property type="match status" value="1"/>
</dbReference>
<dbReference type="GO" id="GO:0005886">
    <property type="term" value="C:plasma membrane"/>
    <property type="evidence" value="ECO:0007669"/>
    <property type="project" value="UniProtKB-SubCell"/>
</dbReference>
<comment type="subcellular location">
    <subcellularLocation>
        <location evidence="1">Cell membrane</location>
        <topology evidence="1">Multi-pass membrane protein</topology>
    </subcellularLocation>
</comment>
<feature type="transmembrane region" description="Helical" evidence="7">
    <location>
        <begin position="40"/>
        <end position="63"/>
    </location>
</feature>
<dbReference type="Proteomes" id="UP000219252">
    <property type="component" value="Unassembled WGS sequence"/>
</dbReference>
<name>A0A285UU23_9BACL</name>
<keyword evidence="6 7" id="KW-0472">Membrane</keyword>
<evidence type="ECO:0000256" key="1">
    <source>
        <dbReference type="ARBA" id="ARBA00004651"/>
    </source>
</evidence>
<evidence type="ECO:0000256" key="6">
    <source>
        <dbReference type="ARBA" id="ARBA00023136"/>
    </source>
</evidence>
<protein>
    <submittedName>
        <fullName evidence="9">DHA1 family multidrug resistance protein B-like MFS transporter</fullName>
    </submittedName>
</protein>
<evidence type="ECO:0000313" key="10">
    <source>
        <dbReference type="Proteomes" id="UP000219252"/>
    </source>
</evidence>
<dbReference type="AlphaFoldDB" id="A0A285UU23"/>
<feature type="transmembrane region" description="Helical" evidence="7">
    <location>
        <begin position="209"/>
        <end position="232"/>
    </location>
</feature>
<feature type="transmembrane region" description="Helical" evidence="7">
    <location>
        <begin position="12"/>
        <end position="34"/>
    </location>
</feature>